<evidence type="ECO:0000313" key="7">
    <source>
        <dbReference type="EMBL" id="GAD89076.1"/>
    </source>
</evidence>
<evidence type="ECO:0000256" key="2">
    <source>
        <dbReference type="ARBA" id="ARBA00023015"/>
    </source>
</evidence>
<dbReference type="AlphaFoldDB" id="V5FGS0"/>
<dbReference type="Gene3D" id="3.30.420.40">
    <property type="match status" value="2"/>
</dbReference>
<dbReference type="FunFam" id="1.10.10.10:FF:000045">
    <property type="entry name" value="ROK family transcriptional regulator"/>
    <property type="match status" value="1"/>
</dbReference>
<dbReference type="InterPro" id="IPR043129">
    <property type="entry name" value="ATPase_NBD"/>
</dbReference>
<keyword evidence="8" id="KW-1185">Reference proteome</keyword>
<reference evidence="7 8" key="1">
    <citation type="submission" date="2013-10" db="EMBL/GenBank/DDBJ databases">
        <authorList>
            <person name="Ichikawa N."/>
            <person name="Kimura A."/>
            <person name="Ohji S."/>
            <person name="Hosoyama A."/>
            <person name="Fujita N."/>
        </authorList>
    </citation>
    <scope>NUCLEOTIDE SEQUENCE [LARGE SCALE GENOMIC DNA]</scope>
    <source>
        <strain evidence="7 8">NBRC 102217</strain>
    </source>
</reference>
<feature type="domain" description="HTH marR-type" evidence="6">
    <location>
        <begin position="22"/>
        <end position="60"/>
    </location>
</feature>
<dbReference type="PANTHER" id="PTHR18964">
    <property type="entry name" value="ROK (REPRESSOR, ORF, KINASE) FAMILY"/>
    <property type="match status" value="1"/>
</dbReference>
<dbReference type="InterPro" id="IPR036388">
    <property type="entry name" value="WH-like_DNA-bd_sf"/>
</dbReference>
<dbReference type="InterPro" id="IPR000835">
    <property type="entry name" value="HTH_MarR-typ"/>
</dbReference>
<proteinExistence type="inferred from homology"/>
<dbReference type="GO" id="GO:0003677">
    <property type="term" value="F:DNA binding"/>
    <property type="evidence" value="ECO:0007669"/>
    <property type="project" value="UniProtKB-KW"/>
</dbReference>
<evidence type="ECO:0000313" key="8">
    <source>
        <dbReference type="Proteomes" id="UP000017800"/>
    </source>
</evidence>
<dbReference type="Pfam" id="PF01047">
    <property type="entry name" value="MarR"/>
    <property type="match status" value="1"/>
</dbReference>
<dbReference type="Pfam" id="PF00480">
    <property type="entry name" value="ROK"/>
    <property type="match status" value="1"/>
</dbReference>
<dbReference type="eggNOG" id="COG1940">
    <property type="taxonomic scope" value="Bacteria"/>
</dbReference>
<dbReference type="InterPro" id="IPR049874">
    <property type="entry name" value="ROK_cs"/>
</dbReference>
<dbReference type="RefSeq" id="WP_023403449.1">
    <property type="nucleotide sequence ID" value="NZ_BAUJ01000014.1"/>
</dbReference>
<keyword evidence="4" id="KW-0804">Transcription</keyword>
<name>V5FGS0_9VIBR</name>
<dbReference type="GO" id="GO:0003700">
    <property type="term" value="F:DNA-binding transcription factor activity"/>
    <property type="evidence" value="ECO:0007669"/>
    <property type="project" value="InterPro"/>
</dbReference>
<gene>
    <name evidence="7" type="primary">nagC</name>
    <name evidence="7" type="ORF">VHA01S_014_01010</name>
</gene>
<reference evidence="7 8" key="2">
    <citation type="submission" date="2013-11" db="EMBL/GenBank/DDBJ databases">
        <title>Whole genome shotgun sequence of Vibrio halioticoli NBRC 102217.</title>
        <authorList>
            <person name="Isaki S."/>
            <person name="Kimura A."/>
            <person name="Ohji S."/>
            <person name="Hosoyama A."/>
            <person name="Fujita N."/>
            <person name="Hashimoto M."/>
            <person name="Hosoyama Y."/>
            <person name="Yamazoe A."/>
        </authorList>
    </citation>
    <scope>NUCLEOTIDE SEQUENCE [LARGE SCALE GENOMIC DNA]</scope>
    <source>
        <strain evidence="7 8">NBRC 102217</strain>
    </source>
</reference>
<evidence type="ECO:0000256" key="5">
    <source>
        <dbReference type="ARBA" id="ARBA00023277"/>
    </source>
</evidence>
<evidence type="ECO:0000256" key="4">
    <source>
        <dbReference type="ARBA" id="ARBA00023163"/>
    </source>
</evidence>
<dbReference type="OrthoDB" id="3189808at2"/>
<dbReference type="InterPro" id="IPR036390">
    <property type="entry name" value="WH_DNA-bd_sf"/>
</dbReference>
<comment type="similarity">
    <text evidence="1">Belongs to the ROK (NagC/XylR) family.</text>
</comment>
<dbReference type="PROSITE" id="PS01125">
    <property type="entry name" value="ROK"/>
    <property type="match status" value="1"/>
</dbReference>
<keyword evidence="3" id="KW-0238">DNA-binding</keyword>
<dbReference type="EMBL" id="BAUJ01000014">
    <property type="protein sequence ID" value="GAD89076.1"/>
    <property type="molecule type" value="Genomic_DNA"/>
</dbReference>
<sequence>MTGGQIGNVDLVKQLNSAAVYRLIDQQGPISRIQIAELSHLAPASVTKITRQLLEYNFVQEVAQQASTGGRRAISLTTQVTQFHSIAVRVGRDYIQLSLHDLSGEVLTKAESSIQYSNQEQLVGQLIDKIKLFKASLEGSDYNLIAIGVTLPGLVNPDEGEVQYMPNTKIDHLPLGKILQEQFQLECFVGNDIRAMALAEHYFGATRDCMDSVLISVHRGTGSGIMAGGQVFLGSNRNVGEIGHIQIDPLGEQCQCGNFGCLETVAANPAIIKGVKTRLARGYNSTLSDEPNITIKTICDHALLGDALATQSIVRVGVQLGKAIAIVINLFNPQKIVLAGDITAAKELLFPAIQRNVNSQSLTAFHKDLPIVSSELDQFPTMGAFAMVKRAMLNGMLLQKLMDSADSFAVGRLLTLNHFETA</sequence>
<dbReference type="Gene3D" id="1.10.10.10">
    <property type="entry name" value="Winged helix-like DNA-binding domain superfamily/Winged helix DNA-binding domain"/>
    <property type="match status" value="1"/>
</dbReference>
<dbReference type="SUPFAM" id="SSF53067">
    <property type="entry name" value="Actin-like ATPase domain"/>
    <property type="match status" value="1"/>
</dbReference>
<keyword evidence="5" id="KW-0119">Carbohydrate metabolism</keyword>
<keyword evidence="2" id="KW-0805">Transcription regulation</keyword>
<evidence type="ECO:0000256" key="3">
    <source>
        <dbReference type="ARBA" id="ARBA00023125"/>
    </source>
</evidence>
<evidence type="ECO:0000256" key="1">
    <source>
        <dbReference type="ARBA" id="ARBA00006479"/>
    </source>
</evidence>
<accession>V5FGS0</accession>
<dbReference type="eggNOG" id="COG1846">
    <property type="taxonomic scope" value="Bacteria"/>
</dbReference>
<dbReference type="Proteomes" id="UP000017800">
    <property type="component" value="Unassembled WGS sequence"/>
</dbReference>
<dbReference type="PANTHER" id="PTHR18964:SF175">
    <property type="entry name" value="N-ACETYLGLUCOSAMINE REPRESSOR"/>
    <property type="match status" value="1"/>
</dbReference>
<protein>
    <submittedName>
        <fullName evidence="7">Nag operon transcriptional repressor</fullName>
    </submittedName>
</protein>
<organism evidence="7 8">
    <name type="scientific">Vibrio halioticoli NBRC 102217</name>
    <dbReference type="NCBI Taxonomy" id="1219072"/>
    <lineage>
        <taxon>Bacteria</taxon>
        <taxon>Pseudomonadati</taxon>
        <taxon>Pseudomonadota</taxon>
        <taxon>Gammaproteobacteria</taxon>
        <taxon>Vibrionales</taxon>
        <taxon>Vibrionaceae</taxon>
        <taxon>Vibrio</taxon>
    </lineage>
</organism>
<dbReference type="SUPFAM" id="SSF46785">
    <property type="entry name" value="Winged helix' DNA-binding domain"/>
    <property type="match status" value="1"/>
</dbReference>
<evidence type="ECO:0000259" key="6">
    <source>
        <dbReference type="Pfam" id="PF01047"/>
    </source>
</evidence>
<comment type="caution">
    <text evidence="7">The sequence shown here is derived from an EMBL/GenBank/DDBJ whole genome shotgun (WGS) entry which is preliminary data.</text>
</comment>
<dbReference type="InterPro" id="IPR000600">
    <property type="entry name" value="ROK"/>
</dbReference>